<dbReference type="EMBL" id="PJQM01000887">
    <property type="protein sequence ID" value="RCI03811.1"/>
    <property type="molecule type" value="Genomic_DNA"/>
</dbReference>
<keyword evidence="3" id="KW-1185">Reference proteome</keyword>
<evidence type="ECO:0000313" key="3">
    <source>
        <dbReference type="Proteomes" id="UP000253551"/>
    </source>
</evidence>
<keyword evidence="1" id="KW-0472">Membrane</keyword>
<dbReference type="AlphaFoldDB" id="A0A367KNS0"/>
<evidence type="ECO:0000256" key="1">
    <source>
        <dbReference type="SAM" id="Phobius"/>
    </source>
</evidence>
<feature type="transmembrane region" description="Helical" evidence="1">
    <location>
        <begin position="41"/>
        <end position="61"/>
    </location>
</feature>
<protein>
    <submittedName>
        <fullName evidence="2">Uncharacterized protein</fullName>
    </submittedName>
</protein>
<accession>A0A367KNS0</accession>
<dbReference type="OrthoDB" id="1918363at2759"/>
<comment type="caution">
    <text evidence="2">The sequence shown here is derived from an EMBL/GenBank/DDBJ whole genome shotgun (WGS) entry which is preliminary data.</text>
</comment>
<feature type="non-terminal residue" evidence="2">
    <location>
        <position position="1"/>
    </location>
</feature>
<dbReference type="Proteomes" id="UP000253551">
    <property type="component" value="Unassembled WGS sequence"/>
</dbReference>
<name>A0A367KNS0_RHIST</name>
<gene>
    <name evidence="2" type="ORF">CU098_001752</name>
</gene>
<sequence>NIPELLLNAMDVVYKVWLIHTQDTPPPYEEIKLTEQMARGILIFTGLIQVFIPNDIIIRLNKTEMLMQQKRR</sequence>
<evidence type="ECO:0000313" key="2">
    <source>
        <dbReference type="EMBL" id="RCI03811.1"/>
    </source>
</evidence>
<reference evidence="2 3" key="1">
    <citation type="journal article" date="2018" name="G3 (Bethesda)">
        <title>Phylogenetic and Phylogenomic Definition of Rhizopus Species.</title>
        <authorList>
            <person name="Gryganskyi A.P."/>
            <person name="Golan J."/>
            <person name="Dolatabadi S."/>
            <person name="Mondo S."/>
            <person name="Robb S."/>
            <person name="Idnurm A."/>
            <person name="Muszewska A."/>
            <person name="Steczkiewicz K."/>
            <person name="Masonjones S."/>
            <person name="Liao H.L."/>
            <person name="Gajdeczka M.T."/>
            <person name="Anike F."/>
            <person name="Vuek A."/>
            <person name="Anishchenko I.M."/>
            <person name="Voigt K."/>
            <person name="de Hoog G.S."/>
            <person name="Smith M.E."/>
            <person name="Heitman J."/>
            <person name="Vilgalys R."/>
            <person name="Stajich J.E."/>
        </authorList>
    </citation>
    <scope>NUCLEOTIDE SEQUENCE [LARGE SCALE GENOMIC DNA]</scope>
    <source>
        <strain evidence="2 3">LSU 92-RS-03</strain>
    </source>
</reference>
<keyword evidence="1" id="KW-1133">Transmembrane helix</keyword>
<dbReference type="STRING" id="4846.A0A367KNS0"/>
<organism evidence="2 3">
    <name type="scientific">Rhizopus stolonifer</name>
    <name type="common">Rhizopus nigricans</name>
    <dbReference type="NCBI Taxonomy" id="4846"/>
    <lineage>
        <taxon>Eukaryota</taxon>
        <taxon>Fungi</taxon>
        <taxon>Fungi incertae sedis</taxon>
        <taxon>Mucoromycota</taxon>
        <taxon>Mucoromycotina</taxon>
        <taxon>Mucoromycetes</taxon>
        <taxon>Mucorales</taxon>
        <taxon>Mucorineae</taxon>
        <taxon>Rhizopodaceae</taxon>
        <taxon>Rhizopus</taxon>
    </lineage>
</organism>
<keyword evidence="1" id="KW-0812">Transmembrane</keyword>
<proteinExistence type="predicted"/>